<evidence type="ECO:0000256" key="14">
    <source>
        <dbReference type="RuleBase" id="RU003357"/>
    </source>
</evidence>
<name>A0ABW3C065_SPHXN</name>
<sequence>MVRRSVAGAIRTGISISAFAAGFVALPAVAQDTDETGIAEIIITAQKREQSLQDTPLSVSAFGAAQMNARDVTNIGNVAAYVPNVEINSGKGDGGSTNAAIFIRGVGQNDFIFPTDPGVGVYVDGVYIARSIGAMMDLSDIERIEVLRGPQGTLYGKNTIGGAINIISSRPGNELSGQIRTTVGARDRIDVEGRISVPLIPDVLAIKIAAASKNQDGYVIRPDGTDLGDINVDAGRFAIAWNPSEDWTVDLSFDASRIRQNGSPQRLSDTFSFPGGLYDLYNAIAAPLVAARDGLPAGALFDDRWVSSDRRVSNGTGPTRDKADVWGTNLTIAWEASPALTVKSITGYREMDAEIQVDMDQSPFPIIHTDEVQSENQFSQELQLSGATEDKRLNWLVGGYYFRERAHDVNQTLLASGLYDALELLPDALIPLVAGVPCPPPVAGLPCAGGAGNPFNALLDLDVRPQTALTTNNWAIFGQASYEIVSALTLTVGGRYSWERKRYFIDSIYPNSGRIATPPTHDERTWKNFAPKIGIDYRASDDLLLYASWSKGFKSGGWNPRPLTPEEFKSYDPEKLTAYEAGLKSRLLDGLMTFNLAGFYSQYKDLQLQANSVSPTTGGLILTVDNAGSVDLYGFEAEILAAPLPGLDLNASIGYLHNEYQSLAAGTGYPITNTLPKAPAWTLALGAQYRFDLPGTMGGLTVRGDLSHRSKTYHDPANSLSIVQPAYTLVDARLAWTSSSEAFEVAVFGKNLTKEDYFTAAEFVPAFGVQNMVVGRPREWGLQLTARF</sequence>
<dbReference type="InterPro" id="IPR010917">
    <property type="entry name" value="TonB_rcpt_CS"/>
</dbReference>
<dbReference type="RefSeq" id="WP_381485365.1">
    <property type="nucleotide sequence ID" value="NZ_JBHTIK010000001.1"/>
</dbReference>
<evidence type="ECO:0000256" key="6">
    <source>
        <dbReference type="ARBA" id="ARBA00022729"/>
    </source>
</evidence>
<evidence type="ECO:0000313" key="19">
    <source>
        <dbReference type="Proteomes" id="UP001597124"/>
    </source>
</evidence>
<dbReference type="Gene3D" id="2.40.170.20">
    <property type="entry name" value="TonB-dependent receptor, beta-barrel domain"/>
    <property type="match status" value="2"/>
</dbReference>
<keyword evidence="8" id="KW-0406">Ion transport</keyword>
<dbReference type="SUPFAM" id="SSF56935">
    <property type="entry name" value="Porins"/>
    <property type="match status" value="1"/>
</dbReference>
<evidence type="ECO:0000259" key="17">
    <source>
        <dbReference type="Pfam" id="PF07715"/>
    </source>
</evidence>
<evidence type="ECO:0000256" key="9">
    <source>
        <dbReference type="ARBA" id="ARBA00023077"/>
    </source>
</evidence>
<evidence type="ECO:0000256" key="7">
    <source>
        <dbReference type="ARBA" id="ARBA00023004"/>
    </source>
</evidence>
<keyword evidence="7" id="KW-0408">Iron</keyword>
<dbReference type="EMBL" id="JBHTIK010000001">
    <property type="protein sequence ID" value="MFD0847066.1"/>
    <property type="molecule type" value="Genomic_DNA"/>
</dbReference>
<reference evidence="19" key="1">
    <citation type="journal article" date="2019" name="Int. J. Syst. Evol. Microbiol.">
        <title>The Global Catalogue of Microorganisms (GCM) 10K type strain sequencing project: providing services to taxonomists for standard genome sequencing and annotation.</title>
        <authorList>
            <consortium name="The Broad Institute Genomics Platform"/>
            <consortium name="The Broad Institute Genome Sequencing Center for Infectious Disease"/>
            <person name="Wu L."/>
            <person name="Ma J."/>
        </authorList>
    </citation>
    <scope>NUCLEOTIDE SEQUENCE [LARGE SCALE GENOMIC DNA]</scope>
    <source>
        <strain evidence="19">CCUG 52537</strain>
    </source>
</reference>
<keyword evidence="4" id="KW-0410">Iron transport</keyword>
<evidence type="ECO:0000256" key="12">
    <source>
        <dbReference type="PROSITE-ProRule" id="PRU01360"/>
    </source>
</evidence>
<keyword evidence="19" id="KW-1185">Reference proteome</keyword>
<feature type="short sequence motif" description="TonB C-terminal box" evidence="13">
    <location>
        <begin position="771"/>
        <end position="788"/>
    </location>
</feature>
<dbReference type="InterPro" id="IPR012910">
    <property type="entry name" value="Plug_dom"/>
</dbReference>
<dbReference type="Pfam" id="PF07715">
    <property type="entry name" value="Plug"/>
    <property type="match status" value="1"/>
</dbReference>
<keyword evidence="6 15" id="KW-0732">Signal</keyword>
<dbReference type="InterPro" id="IPR000531">
    <property type="entry name" value="Beta-barrel_TonB"/>
</dbReference>
<dbReference type="CDD" id="cd01347">
    <property type="entry name" value="ligand_gated_channel"/>
    <property type="match status" value="1"/>
</dbReference>
<gene>
    <name evidence="18" type="ORF">ACFQ00_01890</name>
</gene>
<keyword evidence="9 14" id="KW-0798">TonB box</keyword>
<comment type="caution">
    <text evidence="18">The sequence shown here is derived from an EMBL/GenBank/DDBJ whole genome shotgun (WGS) entry which is preliminary data.</text>
</comment>
<dbReference type="Pfam" id="PF00593">
    <property type="entry name" value="TonB_dep_Rec_b-barrel"/>
    <property type="match status" value="1"/>
</dbReference>
<evidence type="ECO:0000256" key="3">
    <source>
        <dbReference type="ARBA" id="ARBA00022452"/>
    </source>
</evidence>
<evidence type="ECO:0000259" key="16">
    <source>
        <dbReference type="Pfam" id="PF00593"/>
    </source>
</evidence>
<evidence type="ECO:0000256" key="1">
    <source>
        <dbReference type="ARBA" id="ARBA00004571"/>
    </source>
</evidence>
<dbReference type="InterPro" id="IPR036942">
    <property type="entry name" value="Beta-barrel_TonB_sf"/>
</dbReference>
<comment type="similarity">
    <text evidence="12 14">Belongs to the TonB-dependent receptor family.</text>
</comment>
<evidence type="ECO:0000256" key="4">
    <source>
        <dbReference type="ARBA" id="ARBA00022496"/>
    </source>
</evidence>
<dbReference type="PROSITE" id="PS01156">
    <property type="entry name" value="TONB_DEPENDENT_REC_2"/>
    <property type="match status" value="1"/>
</dbReference>
<dbReference type="PANTHER" id="PTHR32552:SF81">
    <property type="entry name" value="TONB-DEPENDENT OUTER MEMBRANE RECEPTOR"/>
    <property type="match status" value="1"/>
</dbReference>
<keyword evidence="18" id="KW-0675">Receptor</keyword>
<evidence type="ECO:0000256" key="11">
    <source>
        <dbReference type="ARBA" id="ARBA00023237"/>
    </source>
</evidence>
<evidence type="ECO:0000256" key="2">
    <source>
        <dbReference type="ARBA" id="ARBA00022448"/>
    </source>
</evidence>
<proteinExistence type="inferred from homology"/>
<feature type="domain" description="TonB-dependent receptor plug" evidence="17">
    <location>
        <begin position="52"/>
        <end position="163"/>
    </location>
</feature>
<dbReference type="PANTHER" id="PTHR32552">
    <property type="entry name" value="FERRICHROME IRON RECEPTOR-RELATED"/>
    <property type="match status" value="1"/>
</dbReference>
<feature type="domain" description="TonB-dependent receptor-like beta-barrel" evidence="16">
    <location>
        <begin position="278"/>
        <end position="752"/>
    </location>
</feature>
<keyword evidence="5 12" id="KW-0812">Transmembrane</keyword>
<keyword evidence="2 12" id="KW-0813">Transport</keyword>
<evidence type="ECO:0000256" key="8">
    <source>
        <dbReference type="ARBA" id="ARBA00023065"/>
    </source>
</evidence>
<feature type="chain" id="PRO_5045811246" evidence="15">
    <location>
        <begin position="21"/>
        <end position="788"/>
    </location>
</feature>
<evidence type="ECO:0000313" key="18">
    <source>
        <dbReference type="EMBL" id="MFD0847066.1"/>
    </source>
</evidence>
<evidence type="ECO:0000256" key="13">
    <source>
        <dbReference type="PROSITE-ProRule" id="PRU10144"/>
    </source>
</evidence>
<evidence type="ECO:0000256" key="10">
    <source>
        <dbReference type="ARBA" id="ARBA00023136"/>
    </source>
</evidence>
<keyword evidence="10 12" id="KW-0472">Membrane</keyword>
<dbReference type="Proteomes" id="UP001597124">
    <property type="component" value="Unassembled WGS sequence"/>
</dbReference>
<keyword evidence="3 12" id="KW-1134">Transmembrane beta strand</keyword>
<keyword evidence="11 12" id="KW-0998">Cell outer membrane</keyword>
<dbReference type="PROSITE" id="PS52016">
    <property type="entry name" value="TONB_DEPENDENT_REC_3"/>
    <property type="match status" value="1"/>
</dbReference>
<feature type="signal peptide" evidence="15">
    <location>
        <begin position="1"/>
        <end position="20"/>
    </location>
</feature>
<dbReference type="InterPro" id="IPR039426">
    <property type="entry name" value="TonB-dep_rcpt-like"/>
</dbReference>
<organism evidence="18 19">
    <name type="scientific">Sphingosinicella xenopeptidilytica</name>
    <dbReference type="NCBI Taxonomy" id="364098"/>
    <lineage>
        <taxon>Bacteria</taxon>
        <taxon>Pseudomonadati</taxon>
        <taxon>Pseudomonadota</taxon>
        <taxon>Alphaproteobacteria</taxon>
        <taxon>Sphingomonadales</taxon>
        <taxon>Sphingosinicellaceae</taxon>
        <taxon>Sphingosinicella</taxon>
    </lineage>
</organism>
<protein>
    <submittedName>
        <fullName evidence="18">TonB-dependent receptor</fullName>
    </submittedName>
</protein>
<accession>A0ABW3C065</accession>
<comment type="subcellular location">
    <subcellularLocation>
        <location evidence="1 12">Cell outer membrane</location>
        <topology evidence="1 12">Multi-pass membrane protein</topology>
    </subcellularLocation>
</comment>
<evidence type="ECO:0000256" key="5">
    <source>
        <dbReference type="ARBA" id="ARBA00022692"/>
    </source>
</evidence>
<evidence type="ECO:0000256" key="15">
    <source>
        <dbReference type="SAM" id="SignalP"/>
    </source>
</evidence>